<organism evidence="1">
    <name type="scientific">Anguilla anguilla</name>
    <name type="common">European freshwater eel</name>
    <name type="synonym">Muraena anguilla</name>
    <dbReference type="NCBI Taxonomy" id="7936"/>
    <lineage>
        <taxon>Eukaryota</taxon>
        <taxon>Metazoa</taxon>
        <taxon>Chordata</taxon>
        <taxon>Craniata</taxon>
        <taxon>Vertebrata</taxon>
        <taxon>Euteleostomi</taxon>
        <taxon>Actinopterygii</taxon>
        <taxon>Neopterygii</taxon>
        <taxon>Teleostei</taxon>
        <taxon>Anguilliformes</taxon>
        <taxon>Anguillidae</taxon>
        <taxon>Anguilla</taxon>
    </lineage>
</organism>
<reference evidence="1" key="2">
    <citation type="journal article" date="2015" name="Fish Shellfish Immunol.">
        <title>Early steps in the European eel (Anguilla anguilla)-Vibrio vulnificus interaction in the gills: Role of the RtxA13 toxin.</title>
        <authorList>
            <person name="Callol A."/>
            <person name="Pajuelo D."/>
            <person name="Ebbesson L."/>
            <person name="Teles M."/>
            <person name="MacKenzie S."/>
            <person name="Amaro C."/>
        </authorList>
    </citation>
    <scope>NUCLEOTIDE SEQUENCE</scope>
</reference>
<dbReference type="EMBL" id="GBXM01050761">
    <property type="protein sequence ID" value="JAH57816.1"/>
    <property type="molecule type" value="Transcribed_RNA"/>
</dbReference>
<protein>
    <submittedName>
        <fullName evidence="1">Uncharacterized protein</fullName>
    </submittedName>
</protein>
<evidence type="ECO:0000313" key="1">
    <source>
        <dbReference type="EMBL" id="JAH57816.1"/>
    </source>
</evidence>
<sequence>MFSSLLVEYNPLHYRRY</sequence>
<accession>A0A0E9TW95</accession>
<proteinExistence type="predicted"/>
<name>A0A0E9TW95_ANGAN</name>
<reference evidence="1" key="1">
    <citation type="submission" date="2014-11" db="EMBL/GenBank/DDBJ databases">
        <authorList>
            <person name="Amaro Gonzalez C."/>
        </authorList>
    </citation>
    <scope>NUCLEOTIDE SEQUENCE</scope>
</reference>
<dbReference type="AlphaFoldDB" id="A0A0E9TW95"/>